<sequence length="104" mass="11675">MTETAYERSEVIAEVGEYDWSWSVTTAFFDPVHNAYRVGSDSGCSCYGEWEDGIESLEPVGAAEAMRRFRKEANDPGHYGVKSEDIEAEVKKIREHAKKVGARP</sequence>
<evidence type="ECO:0000313" key="2">
    <source>
        <dbReference type="EMBL" id="AYR03243.1"/>
    </source>
</evidence>
<keyword evidence="3" id="KW-1185">Reference proteome</keyword>
<dbReference type="EMBL" id="MH976515">
    <property type="protein sequence ID" value="AYR03243.1"/>
    <property type="molecule type" value="Genomic_DNA"/>
</dbReference>
<organism evidence="2 3">
    <name type="scientific">Gordonia phage Octobien14</name>
    <dbReference type="NCBI Taxonomy" id="2483673"/>
    <lineage>
        <taxon>Viruses</taxon>
        <taxon>Duplodnaviria</taxon>
        <taxon>Heunggongvirae</taxon>
        <taxon>Uroviricota</taxon>
        <taxon>Caudoviricetes</taxon>
        <taxon>Deeyouvirinae</taxon>
        <taxon>Octobienvirus</taxon>
        <taxon>Octobienvirus octobien14</taxon>
    </lineage>
</organism>
<dbReference type="Pfam" id="PF24459">
    <property type="entry name" value="DUF7574"/>
    <property type="match status" value="1"/>
</dbReference>
<protein>
    <recommendedName>
        <fullName evidence="1">DUF7574 domain-containing protein</fullName>
    </recommendedName>
</protein>
<accession>A0A3G3MA20</accession>
<evidence type="ECO:0000259" key="1">
    <source>
        <dbReference type="Pfam" id="PF24459"/>
    </source>
</evidence>
<dbReference type="RefSeq" id="YP_010246345.1">
    <property type="nucleotide sequence ID" value="NC_060134.1"/>
</dbReference>
<dbReference type="InterPro" id="IPR055996">
    <property type="entry name" value="DUF7574"/>
</dbReference>
<reference evidence="2 3" key="1">
    <citation type="submission" date="2018-09" db="EMBL/GenBank/DDBJ databases">
        <authorList>
            <person name="Amanuel B.M."/>
            <person name="Anspach C.J."/>
            <person name="Chiquito R.J."/>
            <person name="Gales J.M."/>
            <person name="Hall T."/>
            <person name="Hotaki K."/>
            <person name="Lozano B."/>
            <person name="Mugisha B."/>
            <person name="Fogarty M.P."/>
            <person name="Leadon S.A."/>
            <person name="Molloy S.D."/>
            <person name="Garlena R.A."/>
            <person name="Russell D.A."/>
            <person name="Pope W.H."/>
            <person name="Jacobs-Sera D."/>
            <person name="Hatfull G.F."/>
        </authorList>
    </citation>
    <scope>NUCLEOTIDE SEQUENCE [LARGE SCALE GENOMIC DNA]</scope>
</reference>
<dbReference type="KEGG" id="vg:70080890"/>
<proteinExistence type="predicted"/>
<name>A0A3G3MA20_9CAUD</name>
<gene>
    <name evidence="2" type="primary">106</name>
    <name evidence="2" type="ORF">SEA_OCTOBIEN14_106</name>
</gene>
<dbReference type="Proteomes" id="UP000280547">
    <property type="component" value="Segment"/>
</dbReference>
<dbReference type="GeneID" id="70080890"/>
<feature type="domain" description="DUF7574" evidence="1">
    <location>
        <begin position="14"/>
        <end position="101"/>
    </location>
</feature>
<evidence type="ECO:0000313" key="3">
    <source>
        <dbReference type="Proteomes" id="UP000280547"/>
    </source>
</evidence>